<reference evidence="13" key="1">
    <citation type="journal article" date="2014" name="Int. J. Syst. Evol. Microbiol.">
        <title>Complete genome sequence of Corynebacterium casei LMG S-19264T (=DSM 44701T), isolated from a smear-ripened cheese.</title>
        <authorList>
            <consortium name="US DOE Joint Genome Institute (JGI-PGF)"/>
            <person name="Walter F."/>
            <person name="Albersmeier A."/>
            <person name="Kalinowski J."/>
            <person name="Ruckert C."/>
        </authorList>
    </citation>
    <scope>NUCLEOTIDE SEQUENCE</scope>
    <source>
        <strain evidence="13">CGMCC 1.15254</strain>
    </source>
</reference>
<protein>
    <recommendedName>
        <fullName evidence="10">Trk system potassium uptake protein</fullName>
    </recommendedName>
</protein>
<proteinExistence type="inferred from homology"/>
<keyword evidence="3 10" id="KW-1003">Cell membrane</keyword>
<dbReference type="RefSeq" id="WP_188663849.1">
    <property type="nucleotide sequence ID" value="NZ_BMHV01000010.1"/>
</dbReference>
<dbReference type="InterPro" id="IPR004772">
    <property type="entry name" value="TrkH"/>
</dbReference>
<reference evidence="13" key="2">
    <citation type="submission" date="2020-09" db="EMBL/GenBank/DDBJ databases">
        <authorList>
            <person name="Sun Q."/>
            <person name="Zhou Y."/>
        </authorList>
    </citation>
    <scope>NUCLEOTIDE SEQUENCE</scope>
    <source>
        <strain evidence="13">CGMCC 1.15254</strain>
    </source>
</reference>
<evidence type="ECO:0000256" key="8">
    <source>
        <dbReference type="ARBA" id="ARBA00023065"/>
    </source>
</evidence>
<dbReference type="PIRSF" id="PIRSF006247">
    <property type="entry name" value="TrkH"/>
    <property type="match status" value="1"/>
</dbReference>
<feature type="binding site" evidence="11">
    <location>
        <position position="114"/>
    </location>
    <ligand>
        <name>K(+)</name>
        <dbReference type="ChEBI" id="CHEBI:29103"/>
    </ligand>
</feature>
<name>A0A917BYX0_9PROT</name>
<feature type="transmembrane region" description="Helical" evidence="12">
    <location>
        <begin position="241"/>
        <end position="261"/>
    </location>
</feature>
<keyword evidence="10" id="KW-0997">Cell inner membrane</keyword>
<dbReference type="GO" id="GO:0046872">
    <property type="term" value="F:metal ion binding"/>
    <property type="evidence" value="ECO:0007669"/>
    <property type="project" value="UniProtKB-KW"/>
</dbReference>
<comment type="similarity">
    <text evidence="10">Belongs to the TrkH potassium transport family.</text>
</comment>
<gene>
    <name evidence="13" type="ORF">GCM10011332_17010</name>
</gene>
<feature type="transmembrane region" description="Helical" evidence="12">
    <location>
        <begin position="72"/>
        <end position="93"/>
    </location>
</feature>
<evidence type="ECO:0000313" key="13">
    <source>
        <dbReference type="EMBL" id="GGF63630.1"/>
    </source>
</evidence>
<feature type="transmembrane region" description="Helical" evidence="12">
    <location>
        <begin position="458"/>
        <end position="482"/>
    </location>
</feature>
<dbReference type="EMBL" id="BMHV01000010">
    <property type="protein sequence ID" value="GGF63630.1"/>
    <property type="molecule type" value="Genomic_DNA"/>
</dbReference>
<keyword evidence="5 12" id="KW-0812">Transmembrane</keyword>
<comment type="subcellular location">
    <subcellularLocation>
        <location evidence="10">Cell inner membrane</location>
        <topology evidence="10">Multi-pass membrane protein</topology>
    </subcellularLocation>
    <subcellularLocation>
        <location evidence="1">Cell membrane</location>
        <topology evidence="1">Multi-pass membrane protein</topology>
    </subcellularLocation>
</comment>
<feature type="binding site" evidence="11">
    <location>
        <position position="113"/>
    </location>
    <ligand>
        <name>K(+)</name>
        <dbReference type="ChEBI" id="CHEBI:29103"/>
    </ligand>
</feature>
<dbReference type="Proteomes" id="UP000632498">
    <property type="component" value="Unassembled WGS sequence"/>
</dbReference>
<feature type="transmembrane region" description="Helical" evidence="12">
    <location>
        <begin position="273"/>
        <end position="293"/>
    </location>
</feature>
<dbReference type="PANTHER" id="PTHR32024">
    <property type="entry name" value="TRK SYSTEM POTASSIUM UPTAKE PROTEIN TRKG-RELATED"/>
    <property type="match status" value="1"/>
</dbReference>
<keyword evidence="6 10" id="KW-0630">Potassium</keyword>
<feature type="transmembrane region" description="Helical" evidence="12">
    <location>
        <begin position="334"/>
        <end position="355"/>
    </location>
</feature>
<evidence type="ECO:0000256" key="10">
    <source>
        <dbReference type="PIRNR" id="PIRNR006247"/>
    </source>
</evidence>
<dbReference type="InterPro" id="IPR003445">
    <property type="entry name" value="Cat_transpt"/>
</dbReference>
<feature type="transmembrane region" description="Helical" evidence="12">
    <location>
        <begin position="178"/>
        <end position="203"/>
    </location>
</feature>
<dbReference type="Pfam" id="PF02386">
    <property type="entry name" value="TrkH"/>
    <property type="match status" value="1"/>
</dbReference>
<feature type="transmembrane region" description="Helical" evidence="12">
    <location>
        <begin position="135"/>
        <end position="157"/>
    </location>
</feature>
<feature type="binding site" evidence="11">
    <location>
        <position position="434"/>
    </location>
    <ligand>
        <name>K(+)</name>
        <dbReference type="ChEBI" id="CHEBI:29103"/>
    </ligand>
</feature>
<keyword evidence="4 10" id="KW-0633">Potassium transport</keyword>
<feature type="binding site" evidence="11">
    <location>
        <position position="433"/>
    </location>
    <ligand>
        <name>K(+)</name>
        <dbReference type="ChEBI" id="CHEBI:29103"/>
    </ligand>
</feature>
<dbReference type="GO" id="GO:0005886">
    <property type="term" value="C:plasma membrane"/>
    <property type="evidence" value="ECO:0007669"/>
    <property type="project" value="UniProtKB-SubCell"/>
</dbReference>
<feature type="transmembrane region" description="Helical" evidence="12">
    <location>
        <begin position="40"/>
        <end position="60"/>
    </location>
</feature>
<feature type="transmembrane region" description="Helical" evidence="12">
    <location>
        <begin position="7"/>
        <end position="28"/>
    </location>
</feature>
<evidence type="ECO:0000256" key="11">
    <source>
        <dbReference type="PIRSR" id="PIRSR006247-1"/>
    </source>
</evidence>
<evidence type="ECO:0000256" key="1">
    <source>
        <dbReference type="ARBA" id="ARBA00004651"/>
    </source>
</evidence>
<evidence type="ECO:0000256" key="9">
    <source>
        <dbReference type="ARBA" id="ARBA00023136"/>
    </source>
</evidence>
<evidence type="ECO:0000256" key="5">
    <source>
        <dbReference type="ARBA" id="ARBA00022692"/>
    </source>
</evidence>
<sequence length="484" mass="53029">MKLDLRPIYFIIGLLLMTLALGMLLPMFVDMAQDNPDWQVFMLSSGVTLFVGIALALAGRSREKMYFSIRQGFIMATFSWLVMTIFAALPFAFSELDMSYTDAFFEAMSGITTTGSTVISGLDYAPPGLLLWRALLQWLGGIGIIVMAVAILPMLHVGGMQLFKVEAFEASDKALPKAAQISAGISVIYLALTAIWAVALWFAGMTPFEAACHAMTTIATGGFSTSDGSVGHFDSGTIDGIITLGMIIGSLPFMLYLRTLRGNYQALIKDSQVQWFMVIIFLLIALATGFLWLQEGYDPIHSLRYGAFNVVSIITGTGYATTDYQVWGHFAWPIFFFIMFIGGCSGSTTCGIKIFRFQVLYAAAKTQIRRLLEPHGVFIPYYNRRPIPDEVMTSVLSFFFIFGVCFALLTMALGMMGLDYVTAITSAATALANVGPALGEVAGPSGNFQTFPDAAKWVMSFGMLLGRLELFTVLVLFMPTFWRG</sequence>
<evidence type="ECO:0000256" key="7">
    <source>
        <dbReference type="ARBA" id="ARBA00022989"/>
    </source>
</evidence>
<comment type="caution">
    <text evidence="13">The sequence shown here is derived from an EMBL/GenBank/DDBJ whole genome shotgun (WGS) entry which is preliminary data.</text>
</comment>
<evidence type="ECO:0000256" key="12">
    <source>
        <dbReference type="SAM" id="Phobius"/>
    </source>
</evidence>
<keyword evidence="14" id="KW-1185">Reference proteome</keyword>
<feature type="transmembrane region" description="Helical" evidence="12">
    <location>
        <begin position="391"/>
        <end position="413"/>
    </location>
</feature>
<evidence type="ECO:0000256" key="4">
    <source>
        <dbReference type="ARBA" id="ARBA00022538"/>
    </source>
</evidence>
<dbReference type="PANTHER" id="PTHR32024:SF3">
    <property type="entry name" value="TRK SYSTEM POTASSIUM UPTAKE PROTEIN"/>
    <property type="match status" value="1"/>
</dbReference>
<dbReference type="GO" id="GO:0015379">
    <property type="term" value="F:potassium:chloride symporter activity"/>
    <property type="evidence" value="ECO:0007669"/>
    <property type="project" value="InterPro"/>
</dbReference>
<feature type="binding site" evidence="11">
    <location>
        <position position="221"/>
    </location>
    <ligand>
        <name>K(+)</name>
        <dbReference type="ChEBI" id="CHEBI:29103"/>
    </ligand>
</feature>
<keyword evidence="2 10" id="KW-0813">Transport</keyword>
<evidence type="ECO:0000313" key="14">
    <source>
        <dbReference type="Proteomes" id="UP000632498"/>
    </source>
</evidence>
<evidence type="ECO:0000256" key="3">
    <source>
        <dbReference type="ARBA" id="ARBA00022475"/>
    </source>
</evidence>
<organism evidence="13 14">
    <name type="scientific">Terasakiella brassicae</name>
    <dbReference type="NCBI Taxonomy" id="1634917"/>
    <lineage>
        <taxon>Bacteria</taxon>
        <taxon>Pseudomonadati</taxon>
        <taxon>Pseudomonadota</taxon>
        <taxon>Alphaproteobacteria</taxon>
        <taxon>Rhodospirillales</taxon>
        <taxon>Terasakiellaceae</taxon>
        <taxon>Terasakiella</taxon>
    </lineage>
</organism>
<keyword evidence="11" id="KW-0479">Metal-binding</keyword>
<evidence type="ECO:0000256" key="2">
    <source>
        <dbReference type="ARBA" id="ARBA00022448"/>
    </source>
</evidence>
<keyword evidence="8 10" id="KW-0406">Ion transport</keyword>
<keyword evidence="7 12" id="KW-1133">Transmembrane helix</keyword>
<comment type="function">
    <text evidence="10">Low-affinity potassium transport system. Interacts with Trk system potassium uptake protein TrkA.</text>
</comment>
<accession>A0A917BYX0</accession>
<dbReference type="AlphaFoldDB" id="A0A917BYX0"/>
<feature type="binding site" evidence="11">
    <location>
        <position position="317"/>
    </location>
    <ligand>
        <name>K(+)</name>
        <dbReference type="ChEBI" id="CHEBI:29103"/>
    </ligand>
</feature>
<evidence type="ECO:0000256" key="6">
    <source>
        <dbReference type="ARBA" id="ARBA00022958"/>
    </source>
</evidence>
<keyword evidence="9 10" id="KW-0472">Membrane</keyword>